<dbReference type="NCBIfam" id="TIGR04183">
    <property type="entry name" value="Por_Secre_tail"/>
    <property type="match status" value="1"/>
</dbReference>
<dbReference type="Pfam" id="PF07494">
    <property type="entry name" value="Reg_prop"/>
    <property type="match status" value="1"/>
</dbReference>
<dbReference type="CDD" id="cd00063">
    <property type="entry name" value="FN3"/>
    <property type="match status" value="4"/>
</dbReference>
<keyword evidence="6" id="KW-1185">Reference proteome</keyword>
<dbReference type="InterPro" id="IPR015943">
    <property type="entry name" value="WD40/YVTN_repeat-like_dom_sf"/>
</dbReference>
<dbReference type="InterPro" id="IPR013783">
    <property type="entry name" value="Ig-like_fold"/>
</dbReference>
<dbReference type="InterPro" id="IPR003961">
    <property type="entry name" value="FN3_dom"/>
</dbReference>
<comment type="caution">
    <text evidence="5">The sequence shown here is derived from an EMBL/GenBank/DDBJ whole genome shotgun (WGS) entry which is preliminary data.</text>
</comment>
<organism evidence="5 6">
    <name type="scientific">Flavobacterium aurantiibacter</name>
    <dbReference type="NCBI Taxonomy" id="2023067"/>
    <lineage>
        <taxon>Bacteria</taxon>
        <taxon>Pseudomonadati</taxon>
        <taxon>Bacteroidota</taxon>
        <taxon>Flavobacteriia</taxon>
        <taxon>Flavobacteriales</taxon>
        <taxon>Flavobacteriaceae</taxon>
        <taxon>Flavobacterium</taxon>
    </lineage>
</organism>
<evidence type="ECO:0000256" key="1">
    <source>
        <dbReference type="ARBA" id="ARBA00022729"/>
    </source>
</evidence>
<feature type="signal peptide" evidence="3">
    <location>
        <begin position="1"/>
        <end position="18"/>
    </location>
</feature>
<evidence type="ECO:0000259" key="4">
    <source>
        <dbReference type="PROSITE" id="PS50853"/>
    </source>
</evidence>
<feature type="domain" description="Fibronectin type-III" evidence="4">
    <location>
        <begin position="948"/>
        <end position="1040"/>
    </location>
</feature>
<name>A0A255ZPT8_9FLAO</name>
<dbReference type="SUPFAM" id="SSF49265">
    <property type="entry name" value="Fibronectin type III"/>
    <property type="match status" value="3"/>
</dbReference>
<dbReference type="Proteomes" id="UP000216035">
    <property type="component" value="Unassembled WGS sequence"/>
</dbReference>
<dbReference type="PROSITE" id="PS50853">
    <property type="entry name" value="FN3"/>
    <property type="match status" value="4"/>
</dbReference>
<evidence type="ECO:0000256" key="3">
    <source>
        <dbReference type="SAM" id="SignalP"/>
    </source>
</evidence>
<dbReference type="PANTHER" id="PTHR46708:SF2">
    <property type="entry name" value="FIBRONECTIN TYPE-III DOMAIN-CONTAINING PROTEIN"/>
    <property type="match status" value="1"/>
</dbReference>
<dbReference type="PANTHER" id="PTHR46708">
    <property type="entry name" value="TENASCIN"/>
    <property type="match status" value="1"/>
</dbReference>
<feature type="chain" id="PRO_5012603834" description="Fibronectin type-III domain-containing protein" evidence="3">
    <location>
        <begin position="19"/>
        <end position="1239"/>
    </location>
</feature>
<gene>
    <name evidence="5" type="ORF">CHX27_11155</name>
</gene>
<dbReference type="Pfam" id="PF18962">
    <property type="entry name" value="Por_Secre_tail"/>
    <property type="match status" value="1"/>
</dbReference>
<dbReference type="RefSeq" id="WP_094486863.1">
    <property type="nucleotide sequence ID" value="NZ_NOXX01000209.1"/>
</dbReference>
<dbReference type="Gene3D" id="2.130.10.10">
    <property type="entry name" value="YVTN repeat-like/Quinoprotein amine dehydrogenase"/>
    <property type="match status" value="2"/>
</dbReference>
<evidence type="ECO:0000313" key="6">
    <source>
        <dbReference type="Proteomes" id="UP000216035"/>
    </source>
</evidence>
<protein>
    <recommendedName>
        <fullName evidence="4">Fibronectin type-III domain-containing protein</fullName>
    </recommendedName>
</protein>
<keyword evidence="1 3" id="KW-0732">Signal</keyword>
<dbReference type="Gene3D" id="2.60.40.10">
    <property type="entry name" value="Immunoglobulins"/>
    <property type="match status" value="4"/>
</dbReference>
<dbReference type="SUPFAM" id="SSF63829">
    <property type="entry name" value="Calcium-dependent phosphotriesterase"/>
    <property type="match status" value="1"/>
</dbReference>
<accession>A0A255ZPT8</accession>
<dbReference type="InterPro" id="IPR036116">
    <property type="entry name" value="FN3_sf"/>
</dbReference>
<proteinExistence type="predicted"/>
<feature type="domain" description="Fibronectin type-III" evidence="4">
    <location>
        <begin position="737"/>
        <end position="828"/>
    </location>
</feature>
<dbReference type="InterPro" id="IPR050991">
    <property type="entry name" value="ECM_Regulatory_Proteins"/>
</dbReference>
<sequence>MKKLYSALLLLISITLCAQTYTFTTFNTNNSGIASNNINDFERSASGTLWITTNNGFSRMIGNSFTNYNTSNSSIGTDMLKDVAVAGSTIWISTYGNGIIRYNGTTFTNYNTNNPNMPNNSATSIATDGSGNFWMGSASGLSRFNGTSWTTYNTSNSQLISNNVTSIAVDANNNVWIATDGMLQRFNGTTFTSITDGVSKILKVTTAGLYVSTGDGLGIIVNNDYTNIYWTNNSCLASCNVNALGIDETNKVWLGLDICGNAPGGVQNFTNCVTYSTSNSALPDNSITSINVIDSNVIWVGTLEGGLVRMNQTDGPICAAPTGLNVAQFGQSSAYLAWTSANPAPANGYIYRYSTTNNVTGATESSTSQTGAGIDQLQPNTTYYWWVASACEPITWVSGGSFTTAPLPGCTTANYGLFPAATYTPGCSGTAELIASNAWAGEYTNVNILADKQYIFSSSVATDYITITNANATVIYTSGPTPLTWTPSNISGVIRYFLHTNSNCESQNTNRIRYITCSNIVANCGAPTGLSATNITSNSSRINWSAPTTAPASYDLYIATSSTAPGANTAPNVTSAIAGIDVLSGLAASTIYYFWIRSNCGASKSAWVSGGSFTTNAALNCNGASNGLFPEAIFTPACTGNFETIVTNAYGGEYTHVSVVANKQYTFSSSVATDYITITNLAGTVALASGTTPVIWNSGSTSGVIRYFLHSQNCGSETVPRVRSIKCIDAQTTACPPPSAVIGQNITSNSFLIKWTAPVNEPTIYEVYVSASSTAPTATTTATVSTNNILTTFENAQPATTYYFWVRSNCNINKSNWIAGGSVTTLNALSCNGALYGLFPNETYTPACTGVNEQIVTNAWAGEYTNVNVTANKQYTFSSSVTTDFITITNTAGTIVYASGQTPVSWSSGNLTGIIRYYIHTNANCGNQPTSRTRFISCTNPVVVNCGMPGTPVVSNITSNSCRIAWTAPDVAPSNYEVYISTSSAWPEFNANPVASPMSAILNYYSFLDASTTYYYWVRSVCGTSQSDWSLGGSFTTLASLICNSAYFGLYPEDTIVLQNSGAIEPVAYQSYAGQYSNVTLGANKQYQFTSSVATDFITITNQAGTIVLASGQTPLNYATGNSVVNVRYYLHANTTCDPDDMPRDKFAKASTLGLDDSAVINRFKVYPNPTAGQFNVDTGTVIADKIEIFDHVGRIILTQLTSSTKTTLTLNGLSDGVYLIKIYSQDKTAVEKLVLKKN</sequence>
<dbReference type="InterPro" id="IPR011110">
    <property type="entry name" value="Reg_prop"/>
</dbReference>
<dbReference type="OrthoDB" id="1283628at2"/>
<feature type="domain" description="Fibronectin type-III" evidence="4">
    <location>
        <begin position="526"/>
        <end position="618"/>
    </location>
</feature>
<reference evidence="5 6" key="1">
    <citation type="submission" date="2017-07" db="EMBL/GenBank/DDBJ databases">
        <title>Flavobacterium cyanobacteriorum sp. nov., isolated from cyanobacterial aggregates in a eutrophic lake.</title>
        <authorList>
            <person name="Cai H."/>
        </authorList>
    </citation>
    <scope>NUCLEOTIDE SEQUENCE [LARGE SCALE GENOMIC DNA]</scope>
    <source>
        <strain evidence="5 6">TH167</strain>
    </source>
</reference>
<evidence type="ECO:0000256" key="2">
    <source>
        <dbReference type="ARBA" id="ARBA00022737"/>
    </source>
</evidence>
<dbReference type="SMART" id="SM00060">
    <property type="entry name" value="FN3"/>
    <property type="match status" value="4"/>
</dbReference>
<evidence type="ECO:0000313" key="5">
    <source>
        <dbReference type="EMBL" id="OYQ42924.1"/>
    </source>
</evidence>
<feature type="domain" description="Fibronectin type-III" evidence="4">
    <location>
        <begin position="320"/>
        <end position="407"/>
    </location>
</feature>
<dbReference type="EMBL" id="NOXX01000209">
    <property type="protein sequence ID" value="OYQ42924.1"/>
    <property type="molecule type" value="Genomic_DNA"/>
</dbReference>
<keyword evidence="2" id="KW-0677">Repeat</keyword>
<dbReference type="AlphaFoldDB" id="A0A255ZPT8"/>
<dbReference type="InterPro" id="IPR026444">
    <property type="entry name" value="Secre_tail"/>
</dbReference>
<dbReference type="Pfam" id="PF00041">
    <property type="entry name" value="fn3"/>
    <property type="match status" value="2"/>
</dbReference>